<organism evidence="1">
    <name type="scientific">freshwater metagenome</name>
    <dbReference type="NCBI Taxonomy" id="449393"/>
    <lineage>
        <taxon>unclassified sequences</taxon>
        <taxon>metagenomes</taxon>
        <taxon>ecological metagenomes</taxon>
    </lineage>
</organism>
<dbReference type="Pfam" id="PF11305">
    <property type="entry name" value="DUF3107"/>
    <property type="match status" value="1"/>
</dbReference>
<dbReference type="InterPro" id="IPR021456">
    <property type="entry name" value="DUF3107"/>
</dbReference>
<gene>
    <name evidence="1" type="ORF">GM50_18220</name>
</gene>
<comment type="caution">
    <text evidence="1">The sequence shown here is derived from an EMBL/GenBank/DDBJ whole genome shotgun (WGS) entry which is preliminary data.</text>
</comment>
<evidence type="ECO:0008006" key="2">
    <source>
        <dbReference type="Google" id="ProtNLM"/>
    </source>
</evidence>
<dbReference type="AlphaFoldDB" id="A0A094SAJ0"/>
<sequence length="85" mass="8738">MSTKKSDAAQSTHVRIAITNISGELVFETNSSVGDVKSAVAAAIAAKTTLALQDIRGHEIVVAAEKIGFVDIGVAADRRVGFGAL</sequence>
<name>A0A094SAJ0_9ZZZZ</name>
<reference evidence="1" key="1">
    <citation type="submission" date="2014-05" db="EMBL/GenBank/DDBJ databases">
        <title>Key roles for freshwater Actinobacteria revealed by deep metagenomic sequencing.</title>
        <authorList>
            <person name="Ghai R."/>
            <person name="Mizuno C.M."/>
            <person name="Picazo A."/>
            <person name="Camacho A."/>
            <person name="Rodriguez-Valera F."/>
        </authorList>
    </citation>
    <scope>NUCLEOTIDE SEQUENCE</scope>
</reference>
<protein>
    <recommendedName>
        <fullName evidence="2">ATP-binding protein</fullName>
    </recommendedName>
</protein>
<dbReference type="EMBL" id="JNSK01000108">
    <property type="protein sequence ID" value="KGA15058.1"/>
    <property type="molecule type" value="Genomic_DNA"/>
</dbReference>
<proteinExistence type="predicted"/>
<evidence type="ECO:0000313" key="1">
    <source>
        <dbReference type="EMBL" id="KGA15058.1"/>
    </source>
</evidence>
<accession>A0A094SAJ0</accession>